<dbReference type="EMBL" id="FOFN01000006">
    <property type="protein sequence ID" value="SER11226.1"/>
    <property type="molecule type" value="Genomic_DNA"/>
</dbReference>
<dbReference type="AlphaFoldDB" id="A0A1H9LII0"/>
<gene>
    <name evidence="1" type="ORF">SAMN05421824_3046</name>
</gene>
<reference evidence="1 2" key="1">
    <citation type="submission" date="2016-10" db="EMBL/GenBank/DDBJ databases">
        <authorList>
            <person name="de Groot N.N."/>
        </authorList>
    </citation>
    <scope>NUCLEOTIDE SEQUENCE [LARGE SCALE GENOMIC DNA]</scope>
    <source>
        <strain evidence="1 2">DSM 21035</strain>
    </source>
</reference>
<evidence type="ECO:0000313" key="2">
    <source>
        <dbReference type="Proteomes" id="UP000198999"/>
    </source>
</evidence>
<sequence>MTPNQVSNSSKALILSSLLTVFPSKTLDFRALKVIPNHFGINFCLIQCYVINIVVK</sequence>
<keyword evidence="2" id="KW-1185">Reference proteome</keyword>
<name>A0A1H9LII0_9FLAO</name>
<protein>
    <submittedName>
        <fullName evidence="1">Uncharacterized protein</fullName>
    </submittedName>
</protein>
<dbReference type="Proteomes" id="UP000198999">
    <property type="component" value="Unassembled WGS sequence"/>
</dbReference>
<accession>A0A1H9LII0</accession>
<proteinExistence type="predicted"/>
<evidence type="ECO:0000313" key="1">
    <source>
        <dbReference type="EMBL" id="SER11226.1"/>
    </source>
</evidence>
<organism evidence="1 2">
    <name type="scientific">Hyunsoonleella jejuensis</name>
    <dbReference type="NCBI Taxonomy" id="419940"/>
    <lineage>
        <taxon>Bacteria</taxon>
        <taxon>Pseudomonadati</taxon>
        <taxon>Bacteroidota</taxon>
        <taxon>Flavobacteriia</taxon>
        <taxon>Flavobacteriales</taxon>
        <taxon>Flavobacteriaceae</taxon>
    </lineage>
</organism>
<dbReference type="STRING" id="419940.SAMN05421824_3046"/>